<feature type="region of interest" description="Disordered" evidence="1">
    <location>
        <begin position="27"/>
        <end position="59"/>
    </location>
</feature>
<feature type="region of interest" description="Disordered" evidence="1">
    <location>
        <begin position="417"/>
        <end position="455"/>
    </location>
</feature>
<feature type="region of interest" description="Disordered" evidence="1">
    <location>
        <begin position="483"/>
        <end position="519"/>
    </location>
</feature>
<feature type="compositionally biased region" description="Basic residues" evidence="1">
    <location>
        <begin position="342"/>
        <end position="352"/>
    </location>
</feature>
<proteinExistence type="predicted"/>
<name>A0ABQ8GSJ5_9PEZI</name>
<feature type="compositionally biased region" description="Polar residues" evidence="1">
    <location>
        <begin position="222"/>
        <end position="236"/>
    </location>
</feature>
<feature type="region of interest" description="Disordered" evidence="1">
    <location>
        <begin position="601"/>
        <end position="653"/>
    </location>
</feature>
<keyword evidence="3" id="KW-1185">Reference proteome</keyword>
<feature type="region of interest" description="Disordered" evidence="1">
    <location>
        <begin position="167"/>
        <end position="236"/>
    </location>
</feature>
<gene>
    <name evidence="2" type="ORF">B0J12DRAFT_694213</name>
</gene>
<dbReference type="EMBL" id="JAGTJR010000002">
    <property type="protein sequence ID" value="KAH7063301.1"/>
    <property type="molecule type" value="Genomic_DNA"/>
</dbReference>
<feature type="region of interest" description="Disordered" evidence="1">
    <location>
        <begin position="248"/>
        <end position="279"/>
    </location>
</feature>
<feature type="region of interest" description="Disordered" evidence="1">
    <location>
        <begin position="318"/>
        <end position="399"/>
    </location>
</feature>
<accession>A0ABQ8GSJ5</accession>
<sequence>MSWPRSISSAQPTSRALVLDDGFLLTGTATRPQSAPSDGTRLRGRSPFPFGRHSSFGPNQDFDSLLKDIYSDGPDHAVEAAPEQPILSNGVTGAAAQPPQSAPARDVVNHHGVVTPAELSGLSFSEIQHYVYRARQPQRDYLGQQLGVEHAPGLARLTDLDRSAFSRTDHFAYQPRPPAARMTTTTKKKKKKRQTKKRAKPQSVQSLIAERAAANPSPAPGQASTNTGLPGGNNSVSTALTIAESANGALGSGEQDPPSSAAGTDSAQVPASSGSLTFSHRRMDNGHIMATFAGPQLFKFTVPQDSVSTDAGSIVATSSRKRSASSMALPRQGAASSTGAARPKKTPRRHQAMQRPARNMNRDNQSQSASVGLPANLPSAGANNSAGVRQRQSSALPAQALQVTRRSRLFDLLSAGLEEEEDEPGSIVPDSARRGARRRPRARPLPPLDPLSDTPHAALQTEDATAPAQAIAAPLLQSALAPLTRPTPSVPTTTTTTTTTTTAPRLRRATRKSREEPPYEAVENTFLRSLNERCVGLAPRDVPTDKSLVEEFNNRFAGTQLTVRDEHGGHRLTEPRPTRTKAAITSHVRREGFWADIKRVRAEGRGWKPGPKLGSKKRSMAEMEGEEKKKNEKKKGEEEGEEEEEEEDEGEEE</sequence>
<evidence type="ECO:0000256" key="1">
    <source>
        <dbReference type="SAM" id="MobiDB-lite"/>
    </source>
</evidence>
<protein>
    <submittedName>
        <fullName evidence="2">Uncharacterized protein</fullName>
    </submittedName>
</protein>
<feature type="compositionally biased region" description="Polar residues" evidence="1">
    <location>
        <begin position="381"/>
        <end position="399"/>
    </location>
</feature>
<comment type="caution">
    <text evidence="2">The sequence shown here is derived from an EMBL/GenBank/DDBJ whole genome shotgun (WGS) entry which is preliminary data.</text>
</comment>
<feature type="compositionally biased region" description="Low complexity" evidence="1">
    <location>
        <begin position="483"/>
        <end position="504"/>
    </location>
</feature>
<feature type="compositionally biased region" description="Basic and acidic residues" evidence="1">
    <location>
        <begin position="626"/>
        <end position="637"/>
    </location>
</feature>
<reference evidence="2 3" key="1">
    <citation type="journal article" date="2021" name="Nat. Commun.">
        <title>Genetic determinants of endophytism in the Arabidopsis root mycobiome.</title>
        <authorList>
            <person name="Mesny F."/>
            <person name="Miyauchi S."/>
            <person name="Thiergart T."/>
            <person name="Pickel B."/>
            <person name="Atanasova L."/>
            <person name="Karlsson M."/>
            <person name="Huettel B."/>
            <person name="Barry K.W."/>
            <person name="Haridas S."/>
            <person name="Chen C."/>
            <person name="Bauer D."/>
            <person name="Andreopoulos W."/>
            <person name="Pangilinan J."/>
            <person name="LaButti K."/>
            <person name="Riley R."/>
            <person name="Lipzen A."/>
            <person name="Clum A."/>
            <person name="Drula E."/>
            <person name="Henrissat B."/>
            <person name="Kohler A."/>
            <person name="Grigoriev I.V."/>
            <person name="Martin F.M."/>
            <person name="Hacquard S."/>
        </authorList>
    </citation>
    <scope>NUCLEOTIDE SEQUENCE [LARGE SCALE GENOMIC DNA]</scope>
    <source>
        <strain evidence="2 3">MPI-SDFR-AT-0080</strain>
    </source>
</reference>
<organism evidence="2 3">
    <name type="scientific">Macrophomina phaseolina</name>
    <dbReference type="NCBI Taxonomy" id="35725"/>
    <lineage>
        <taxon>Eukaryota</taxon>
        <taxon>Fungi</taxon>
        <taxon>Dikarya</taxon>
        <taxon>Ascomycota</taxon>
        <taxon>Pezizomycotina</taxon>
        <taxon>Dothideomycetes</taxon>
        <taxon>Dothideomycetes incertae sedis</taxon>
        <taxon>Botryosphaeriales</taxon>
        <taxon>Botryosphaeriaceae</taxon>
        <taxon>Macrophomina</taxon>
    </lineage>
</organism>
<evidence type="ECO:0000313" key="3">
    <source>
        <dbReference type="Proteomes" id="UP000774617"/>
    </source>
</evidence>
<evidence type="ECO:0000313" key="2">
    <source>
        <dbReference type="EMBL" id="KAH7063301.1"/>
    </source>
</evidence>
<feature type="compositionally biased region" description="Polar residues" evidence="1">
    <location>
        <begin position="27"/>
        <end position="37"/>
    </location>
</feature>
<feature type="compositionally biased region" description="Basic residues" evidence="1">
    <location>
        <begin position="186"/>
        <end position="200"/>
    </location>
</feature>
<feature type="compositionally biased region" description="Acidic residues" evidence="1">
    <location>
        <begin position="638"/>
        <end position="653"/>
    </location>
</feature>
<feature type="compositionally biased region" description="Polar residues" evidence="1">
    <location>
        <begin position="257"/>
        <end position="278"/>
    </location>
</feature>
<dbReference type="Proteomes" id="UP000774617">
    <property type="component" value="Unassembled WGS sequence"/>
</dbReference>